<feature type="transmembrane region" description="Helical" evidence="1">
    <location>
        <begin position="59"/>
        <end position="80"/>
    </location>
</feature>
<keyword evidence="1" id="KW-0812">Transmembrane</keyword>
<organism evidence="2 3">
    <name type="scientific">Psychrobacillus insolitus</name>
    <dbReference type="NCBI Taxonomy" id="1461"/>
    <lineage>
        <taxon>Bacteria</taxon>
        <taxon>Bacillati</taxon>
        <taxon>Bacillota</taxon>
        <taxon>Bacilli</taxon>
        <taxon>Bacillales</taxon>
        <taxon>Bacillaceae</taxon>
        <taxon>Psychrobacillus</taxon>
    </lineage>
</organism>
<protein>
    <submittedName>
        <fullName evidence="2">Putative membrane protein</fullName>
    </submittedName>
</protein>
<accession>A0A2W7MFK0</accession>
<dbReference type="OrthoDB" id="9786473at2"/>
<name>A0A2W7MFK0_9BACI</name>
<dbReference type="Pfam" id="PF09997">
    <property type="entry name" value="DUF2238"/>
    <property type="match status" value="1"/>
</dbReference>
<reference evidence="2 3" key="1">
    <citation type="submission" date="2018-06" db="EMBL/GenBank/DDBJ databases">
        <title>Genomic Encyclopedia of Type Strains, Phase IV (KMG-IV): sequencing the most valuable type-strain genomes for metagenomic binning, comparative biology and taxonomic classification.</title>
        <authorList>
            <person name="Goeker M."/>
        </authorList>
    </citation>
    <scope>NUCLEOTIDE SEQUENCE [LARGE SCALE GENOMIC DNA]</scope>
    <source>
        <strain evidence="2 3">DSM 5</strain>
    </source>
</reference>
<comment type="caution">
    <text evidence="2">The sequence shown here is derived from an EMBL/GenBank/DDBJ whole genome shotgun (WGS) entry which is preliminary data.</text>
</comment>
<feature type="transmembrane region" description="Helical" evidence="1">
    <location>
        <begin position="9"/>
        <end position="26"/>
    </location>
</feature>
<dbReference type="Proteomes" id="UP000248646">
    <property type="component" value="Unassembled WGS sequence"/>
</dbReference>
<feature type="transmembrane region" description="Helical" evidence="1">
    <location>
        <begin position="100"/>
        <end position="119"/>
    </location>
</feature>
<keyword evidence="1" id="KW-1133">Transmembrane helix</keyword>
<feature type="transmembrane region" description="Helical" evidence="1">
    <location>
        <begin position="176"/>
        <end position="194"/>
    </location>
</feature>
<feature type="transmembrane region" description="Helical" evidence="1">
    <location>
        <begin position="131"/>
        <end position="149"/>
    </location>
</feature>
<evidence type="ECO:0000313" key="2">
    <source>
        <dbReference type="EMBL" id="PZX05623.1"/>
    </source>
</evidence>
<sequence>MELEKISKVHIALLLVVTIIFIWSVIKPVSYLDWLAEVSPGVVILIIVIATYNKFRFTTLSYFIIAILSILTFIGGHYTYSEVPFFNWIQDEFDLQRNNYDRFGHFLKGLSAILIRELLLRKTQLTRGAWLFGITVSIVLAVAALYEIIEWASTKINGGEEATKDFLGMQGDQWDAQWDMTLALIGSILALLLFSKLHDKLLRESGK</sequence>
<dbReference type="EMBL" id="QKZI01000002">
    <property type="protein sequence ID" value="PZX05623.1"/>
    <property type="molecule type" value="Genomic_DNA"/>
</dbReference>
<keyword evidence="3" id="KW-1185">Reference proteome</keyword>
<gene>
    <name evidence="2" type="ORF">C7437_10281</name>
</gene>
<evidence type="ECO:0000313" key="3">
    <source>
        <dbReference type="Proteomes" id="UP000248646"/>
    </source>
</evidence>
<keyword evidence="1" id="KW-0472">Membrane</keyword>
<dbReference type="InterPro" id="IPR058534">
    <property type="entry name" value="YjdF"/>
</dbReference>
<dbReference type="RefSeq" id="WP_111439082.1">
    <property type="nucleotide sequence ID" value="NZ_QKZI01000002.1"/>
</dbReference>
<proteinExistence type="predicted"/>
<dbReference type="PIRSF" id="PIRSF020606">
    <property type="entry name" value="UCP020606"/>
    <property type="match status" value="1"/>
</dbReference>
<dbReference type="InterPro" id="IPR014509">
    <property type="entry name" value="YjdF-like"/>
</dbReference>
<dbReference type="AlphaFoldDB" id="A0A2W7MFK0"/>
<evidence type="ECO:0000256" key="1">
    <source>
        <dbReference type="SAM" id="Phobius"/>
    </source>
</evidence>
<feature type="transmembrane region" description="Helical" evidence="1">
    <location>
        <begin position="32"/>
        <end position="52"/>
    </location>
</feature>